<dbReference type="Proteomes" id="UP001164459">
    <property type="component" value="Chromosome"/>
</dbReference>
<dbReference type="PROSITE" id="PS51904">
    <property type="entry name" value="GLYCOSYL_HYDROL_F25_2"/>
    <property type="match status" value="1"/>
</dbReference>
<dbReference type="PANTHER" id="PTHR34135:SF2">
    <property type="entry name" value="LYSOZYME"/>
    <property type="match status" value="1"/>
</dbReference>
<dbReference type="InterPro" id="IPR002477">
    <property type="entry name" value="Peptidoglycan-bd-like"/>
</dbReference>
<keyword evidence="6" id="KW-1185">Reference proteome</keyword>
<dbReference type="RefSeq" id="WP_269038010.1">
    <property type="nucleotide sequence ID" value="NZ_CP114040.1"/>
</dbReference>
<proteinExistence type="inferred from homology"/>
<keyword evidence="3" id="KW-0326">Glycosidase</keyword>
<dbReference type="PANTHER" id="PTHR34135">
    <property type="entry name" value="LYSOZYME"/>
    <property type="match status" value="1"/>
</dbReference>
<dbReference type="SUPFAM" id="SSF51445">
    <property type="entry name" value="(Trans)glycosidases"/>
    <property type="match status" value="1"/>
</dbReference>
<protein>
    <submittedName>
        <fullName evidence="5">GH25 family lysozyme</fullName>
    </submittedName>
</protein>
<name>A0ABY7H9J4_9BACT</name>
<reference evidence="5" key="1">
    <citation type="submission" date="2022-11" db="EMBL/GenBank/DDBJ databases">
        <title>Minimal conservation of predation-associated metabolite biosynthetic gene clusters underscores biosynthetic potential of Myxococcota including descriptions for ten novel species: Archangium lansinium sp. nov., Myxococcus landrumus sp. nov., Nannocystis bai.</title>
        <authorList>
            <person name="Ahearne A."/>
            <person name="Stevens C."/>
            <person name="Dowd S."/>
        </authorList>
    </citation>
    <scope>NUCLEOTIDE SEQUENCE</scope>
    <source>
        <strain evidence="5">Fl3</strain>
    </source>
</reference>
<dbReference type="Gene3D" id="3.20.20.80">
    <property type="entry name" value="Glycosidases"/>
    <property type="match status" value="1"/>
</dbReference>
<evidence type="ECO:0000313" key="6">
    <source>
        <dbReference type="Proteomes" id="UP001164459"/>
    </source>
</evidence>
<dbReference type="InterPro" id="IPR017853">
    <property type="entry name" value="GH"/>
</dbReference>
<dbReference type="SMART" id="SM00641">
    <property type="entry name" value="Glyco_25"/>
    <property type="match status" value="1"/>
</dbReference>
<feature type="domain" description="Peptidoglycan binding-like" evidence="4">
    <location>
        <begin position="26"/>
        <end position="51"/>
    </location>
</feature>
<dbReference type="InterPro" id="IPR002053">
    <property type="entry name" value="Glyco_hydro_25"/>
</dbReference>
<sequence>MDAQEFNELEIYRHRLDLAQVAHLLELGVREVQRACGLAVDGKADPATLSKIPCALNPGEVAPSDSAAFVYNQQMLASGAVSPDRQSFLIEAGAQAVQHASGLLVDGKAGPNTREALDALSRDQPRVQGIDVSFYQGKIDWPRVATANAFAFIRATQGVTKTDSQFSANWAGARAAGVLRGPYHFLEAGANPVQQAEHFAGVLAEAGGLGNGDLPPTLDVEPREREHPTLQNVLTCLEVLEKRLGCVPIVYIQDWYYELVLKGAAELHRYPLWIAGRFNTYTGWAPSFWQYGKKAMSGIRSEVDADRFLGDIQELRRLTVDLGGAHGVG</sequence>
<keyword evidence="2" id="KW-0378">Hydrolase</keyword>
<accession>A0ABY7H9J4</accession>
<dbReference type="Pfam" id="PF01183">
    <property type="entry name" value="Glyco_hydro_25"/>
    <property type="match status" value="1"/>
</dbReference>
<evidence type="ECO:0000256" key="2">
    <source>
        <dbReference type="ARBA" id="ARBA00022801"/>
    </source>
</evidence>
<gene>
    <name evidence="5" type="ORF">O0S08_05835</name>
</gene>
<organism evidence="5 6">
    <name type="scientific">Nannocystis punicea</name>
    <dbReference type="NCBI Taxonomy" id="2995304"/>
    <lineage>
        <taxon>Bacteria</taxon>
        <taxon>Pseudomonadati</taxon>
        <taxon>Myxococcota</taxon>
        <taxon>Polyangia</taxon>
        <taxon>Nannocystales</taxon>
        <taxon>Nannocystaceae</taxon>
        <taxon>Nannocystis</taxon>
    </lineage>
</organism>
<evidence type="ECO:0000313" key="5">
    <source>
        <dbReference type="EMBL" id="WAS95664.1"/>
    </source>
</evidence>
<evidence type="ECO:0000259" key="4">
    <source>
        <dbReference type="Pfam" id="PF01471"/>
    </source>
</evidence>
<evidence type="ECO:0000256" key="3">
    <source>
        <dbReference type="ARBA" id="ARBA00023295"/>
    </source>
</evidence>
<dbReference type="Pfam" id="PF01471">
    <property type="entry name" value="PG_binding_1"/>
    <property type="match status" value="1"/>
</dbReference>
<dbReference type="InterPro" id="IPR018077">
    <property type="entry name" value="Glyco_hydro_fam25_subgr"/>
</dbReference>
<comment type="similarity">
    <text evidence="1">Belongs to the glycosyl hydrolase 25 family.</text>
</comment>
<dbReference type="EMBL" id="CP114040">
    <property type="protein sequence ID" value="WAS95664.1"/>
    <property type="molecule type" value="Genomic_DNA"/>
</dbReference>
<evidence type="ECO:0000256" key="1">
    <source>
        <dbReference type="ARBA" id="ARBA00010646"/>
    </source>
</evidence>